<organism evidence="9 10">
    <name type="scientific">Thiosulfativibrio zosterae</name>
    <dbReference type="NCBI Taxonomy" id="2675053"/>
    <lineage>
        <taxon>Bacteria</taxon>
        <taxon>Pseudomonadati</taxon>
        <taxon>Pseudomonadota</taxon>
        <taxon>Gammaproteobacteria</taxon>
        <taxon>Thiotrichales</taxon>
        <taxon>Piscirickettsiaceae</taxon>
        <taxon>Thiosulfativibrio</taxon>
    </lineage>
</organism>
<protein>
    <recommendedName>
        <fullName evidence="6 7">Methionine aminopeptidase</fullName>
        <shortName evidence="6">MAP</shortName>
        <shortName evidence="6">MetAP</shortName>
        <ecNumber evidence="6 7">3.4.11.18</ecNumber>
    </recommendedName>
    <alternativeName>
        <fullName evidence="6">Peptidase M</fullName>
    </alternativeName>
</protein>
<dbReference type="EC" id="3.4.11.18" evidence="6 7"/>
<dbReference type="InterPro" id="IPR036005">
    <property type="entry name" value="Creatinase/aminopeptidase-like"/>
</dbReference>
<dbReference type="Gene3D" id="3.90.230.10">
    <property type="entry name" value="Creatinase/methionine aminopeptidase superfamily"/>
    <property type="match status" value="1"/>
</dbReference>
<dbReference type="CDD" id="cd01086">
    <property type="entry name" value="MetAP1"/>
    <property type="match status" value="1"/>
</dbReference>
<comment type="cofactor">
    <cofactor evidence="6">
        <name>Co(2+)</name>
        <dbReference type="ChEBI" id="CHEBI:48828"/>
    </cofactor>
    <cofactor evidence="6">
        <name>Zn(2+)</name>
        <dbReference type="ChEBI" id="CHEBI:29105"/>
    </cofactor>
    <cofactor evidence="6">
        <name>Mn(2+)</name>
        <dbReference type="ChEBI" id="CHEBI:29035"/>
    </cofactor>
    <cofactor evidence="6">
        <name>Fe(2+)</name>
        <dbReference type="ChEBI" id="CHEBI:29033"/>
    </cofactor>
    <text evidence="6">Binds 2 divalent metal cations per subunit. Has a high-affinity and a low affinity metal-binding site. The true nature of the physiological cofactor is under debate. The enzyme is active with cobalt, zinc, manganese or divalent iron ions. Most likely, methionine aminopeptidases function as mononuclear Fe(2+)-metalloproteases under physiological conditions, and the catalytically relevant metal-binding site has been assigned to the histidine-containing high-affinity site.</text>
</comment>
<dbReference type="Proteomes" id="UP000501466">
    <property type="component" value="Chromosome"/>
</dbReference>
<dbReference type="GO" id="GO:0070006">
    <property type="term" value="F:metalloaminopeptidase activity"/>
    <property type="evidence" value="ECO:0007669"/>
    <property type="project" value="UniProtKB-UniRule"/>
</dbReference>
<gene>
    <name evidence="6 9" type="primary">map</name>
    <name evidence="9" type="ORF">THMIRHAT_14030</name>
</gene>
<feature type="binding site" evidence="6">
    <location>
        <position position="108"/>
    </location>
    <ligand>
        <name>a divalent metal cation</name>
        <dbReference type="ChEBI" id="CHEBI:60240"/>
        <label>1</label>
    </ligand>
</feature>
<dbReference type="GO" id="GO:0046872">
    <property type="term" value="F:metal ion binding"/>
    <property type="evidence" value="ECO:0007669"/>
    <property type="project" value="UniProtKB-UniRule"/>
</dbReference>
<evidence type="ECO:0000256" key="6">
    <source>
        <dbReference type="HAMAP-Rule" id="MF_01974"/>
    </source>
</evidence>
<evidence type="ECO:0000313" key="10">
    <source>
        <dbReference type="Proteomes" id="UP000501466"/>
    </source>
</evidence>
<dbReference type="GO" id="GO:0005829">
    <property type="term" value="C:cytosol"/>
    <property type="evidence" value="ECO:0007669"/>
    <property type="project" value="TreeGrafter"/>
</dbReference>
<dbReference type="InterPro" id="IPR002467">
    <property type="entry name" value="Pept_M24A_MAP1"/>
</dbReference>
<keyword evidence="5 6" id="KW-0378">Hydrolase</keyword>
<feature type="binding site" evidence="6">
    <location>
        <position position="236"/>
    </location>
    <ligand>
        <name>a divalent metal cation</name>
        <dbReference type="ChEBI" id="CHEBI:60240"/>
        <label>2</label>
        <note>catalytic</note>
    </ligand>
</feature>
<dbReference type="GO" id="GO:0004239">
    <property type="term" value="F:initiator methionyl aminopeptidase activity"/>
    <property type="evidence" value="ECO:0007669"/>
    <property type="project" value="UniProtKB-UniRule"/>
</dbReference>
<keyword evidence="10" id="KW-1185">Reference proteome</keyword>
<evidence type="ECO:0000256" key="2">
    <source>
        <dbReference type="ARBA" id="ARBA00022438"/>
    </source>
</evidence>
<feature type="binding site" evidence="6">
    <location>
        <position position="79"/>
    </location>
    <ligand>
        <name>substrate</name>
    </ligand>
</feature>
<sequence>MTIKIKTAEQIEKMRVAGKLAGEVLSMIEPYVKAGVSTGELNDIAHDYMVNVQGTIPATLNYRGFPASSCISINQVVCHGIPDPNKILKDGDIVNIDITVIKDGYHGDSSRMFEIGQVKPYAHRLCQVALECMWLGIEQVKPGATLYDVALAIETHAHKNNYSVVEEYCGHGIGADFHEEPQVLHYASPDLKSIVLKEGMIFTIEPMINMGKAGVKVLGDNWTVVTKDRKLSAQWEHTLLVTANGYEALTLRDQETPVLPGQA</sequence>
<feature type="binding site" evidence="6">
    <location>
        <position position="108"/>
    </location>
    <ligand>
        <name>a divalent metal cation</name>
        <dbReference type="ChEBI" id="CHEBI:60240"/>
        <label>2</label>
        <note>catalytic</note>
    </ligand>
</feature>
<evidence type="ECO:0000256" key="3">
    <source>
        <dbReference type="ARBA" id="ARBA00022670"/>
    </source>
</evidence>
<comment type="catalytic activity">
    <reaction evidence="6 7">
        <text>Release of N-terminal amino acids, preferentially methionine, from peptides and arylamides.</text>
        <dbReference type="EC" id="3.4.11.18"/>
    </reaction>
</comment>
<evidence type="ECO:0000256" key="1">
    <source>
        <dbReference type="ARBA" id="ARBA00002521"/>
    </source>
</evidence>
<feature type="binding site" evidence="6">
    <location>
        <position position="97"/>
    </location>
    <ligand>
        <name>a divalent metal cation</name>
        <dbReference type="ChEBI" id="CHEBI:60240"/>
        <label>1</label>
    </ligand>
</feature>
<feature type="domain" description="Peptidase M24" evidence="8">
    <location>
        <begin position="12"/>
        <end position="243"/>
    </location>
</feature>
<name>A0A6F8PNP6_9GAMM</name>
<dbReference type="PRINTS" id="PR00599">
    <property type="entry name" value="MAPEPTIDASE"/>
</dbReference>
<feature type="binding site" evidence="6">
    <location>
        <position position="205"/>
    </location>
    <ligand>
        <name>a divalent metal cation</name>
        <dbReference type="ChEBI" id="CHEBI:60240"/>
        <label>2</label>
        <note>catalytic</note>
    </ligand>
</feature>
<dbReference type="HAMAP" id="MF_01974">
    <property type="entry name" value="MetAP_1"/>
    <property type="match status" value="1"/>
</dbReference>
<evidence type="ECO:0000256" key="5">
    <source>
        <dbReference type="ARBA" id="ARBA00022801"/>
    </source>
</evidence>
<dbReference type="InterPro" id="IPR001714">
    <property type="entry name" value="Pept_M24_MAP"/>
</dbReference>
<comment type="function">
    <text evidence="1 6">Removes the N-terminal methionine from nascent proteins. The N-terminal methionine is often cleaved when the second residue in the primary sequence is small and uncharged (Met-Ala-, Cys, Gly, Pro, Ser, Thr, or Val). Requires deformylation of the N(alpha)-formylated initiator methionine before it can be hydrolyzed.</text>
</comment>
<proteinExistence type="inferred from homology"/>
<dbReference type="Pfam" id="PF00557">
    <property type="entry name" value="Peptidase_M24"/>
    <property type="match status" value="1"/>
</dbReference>
<evidence type="ECO:0000256" key="7">
    <source>
        <dbReference type="RuleBase" id="RU003653"/>
    </source>
</evidence>
<keyword evidence="4 6" id="KW-0479">Metal-binding</keyword>
<dbReference type="EMBL" id="AP021888">
    <property type="protein sequence ID" value="BBP43657.1"/>
    <property type="molecule type" value="Genomic_DNA"/>
</dbReference>
<feature type="binding site" evidence="6">
    <location>
        <position position="178"/>
    </location>
    <ligand>
        <name>substrate</name>
    </ligand>
</feature>
<feature type="binding site" evidence="6">
    <location>
        <position position="236"/>
    </location>
    <ligand>
        <name>a divalent metal cation</name>
        <dbReference type="ChEBI" id="CHEBI:60240"/>
        <label>1</label>
    </ligand>
</feature>
<dbReference type="GO" id="GO:0006508">
    <property type="term" value="P:proteolysis"/>
    <property type="evidence" value="ECO:0007669"/>
    <property type="project" value="UniProtKB-KW"/>
</dbReference>
<dbReference type="PROSITE" id="PS00680">
    <property type="entry name" value="MAP_1"/>
    <property type="match status" value="1"/>
</dbReference>
<dbReference type="PANTHER" id="PTHR43330:SF27">
    <property type="entry name" value="METHIONINE AMINOPEPTIDASE"/>
    <property type="match status" value="1"/>
</dbReference>
<evidence type="ECO:0000259" key="8">
    <source>
        <dbReference type="Pfam" id="PF00557"/>
    </source>
</evidence>
<evidence type="ECO:0000256" key="4">
    <source>
        <dbReference type="ARBA" id="ARBA00022723"/>
    </source>
</evidence>
<dbReference type="PANTHER" id="PTHR43330">
    <property type="entry name" value="METHIONINE AMINOPEPTIDASE"/>
    <property type="match status" value="1"/>
</dbReference>
<dbReference type="SUPFAM" id="SSF55920">
    <property type="entry name" value="Creatinase/aminopeptidase"/>
    <property type="match status" value="1"/>
</dbReference>
<dbReference type="AlphaFoldDB" id="A0A6F8PNP6"/>
<keyword evidence="2 6" id="KW-0031">Aminopeptidase</keyword>
<comment type="subunit">
    <text evidence="6">Monomer.</text>
</comment>
<dbReference type="NCBIfam" id="TIGR00500">
    <property type="entry name" value="met_pdase_I"/>
    <property type="match status" value="1"/>
</dbReference>
<dbReference type="RefSeq" id="WP_173291440.1">
    <property type="nucleotide sequence ID" value="NZ_AP021888.1"/>
</dbReference>
<accession>A0A6F8PNP6</accession>
<dbReference type="InterPro" id="IPR000994">
    <property type="entry name" value="Pept_M24"/>
</dbReference>
<keyword evidence="3 6" id="KW-0645">Protease</keyword>
<dbReference type="KEGG" id="tzo:THMIRHAT_14030"/>
<reference evidence="10" key="1">
    <citation type="submission" date="2019-11" db="EMBL/GenBank/DDBJ databases">
        <title>Isolation and characterization of two novel species in the genus Thiomicrorhabdus.</title>
        <authorList>
            <person name="Mochizuki J."/>
            <person name="Kojima H."/>
            <person name="Fukui M."/>
        </authorList>
    </citation>
    <scope>NUCLEOTIDE SEQUENCE [LARGE SCALE GENOMIC DNA]</scope>
    <source>
        <strain evidence="10">AkT22</strain>
    </source>
</reference>
<evidence type="ECO:0000313" key="9">
    <source>
        <dbReference type="EMBL" id="BBP43657.1"/>
    </source>
</evidence>
<feature type="binding site" evidence="6">
    <location>
        <position position="171"/>
    </location>
    <ligand>
        <name>a divalent metal cation</name>
        <dbReference type="ChEBI" id="CHEBI:60240"/>
        <label>2</label>
        <note>catalytic</note>
    </ligand>
</feature>
<comment type="similarity">
    <text evidence="6">Belongs to the peptidase M24A family. Methionine aminopeptidase type 1 subfamily.</text>
</comment>